<evidence type="ECO:0000256" key="14">
    <source>
        <dbReference type="PIRSR" id="PIRSR000517-1"/>
    </source>
</evidence>
<organism evidence="16">
    <name type="scientific">Wuchereria bancrofti</name>
    <dbReference type="NCBI Taxonomy" id="6293"/>
    <lineage>
        <taxon>Eukaryota</taxon>
        <taxon>Metazoa</taxon>
        <taxon>Ecdysozoa</taxon>
        <taxon>Nematoda</taxon>
        <taxon>Chromadorea</taxon>
        <taxon>Rhabditida</taxon>
        <taxon>Spirurina</taxon>
        <taxon>Spiruromorpha</taxon>
        <taxon>Filarioidea</taxon>
        <taxon>Onchocercidae</taxon>
        <taxon>Wuchereria</taxon>
    </lineage>
</organism>
<comment type="similarity">
    <text evidence="3 13">Belongs to the class-I pyridoxal-phosphate-dependent aminotransferase family.</text>
</comment>
<dbReference type="Pfam" id="PF00155">
    <property type="entry name" value="Aminotran_1_2"/>
    <property type="match status" value="1"/>
</dbReference>
<dbReference type="SUPFAM" id="SSF53383">
    <property type="entry name" value="PLP-dependent transferases"/>
    <property type="match status" value="1"/>
</dbReference>
<dbReference type="Gene3D" id="3.90.1150.10">
    <property type="entry name" value="Aspartate Aminotransferase, domain 1"/>
    <property type="match status" value="1"/>
</dbReference>
<keyword evidence="11" id="KW-0585">Phenylalanine catabolism</keyword>
<evidence type="ECO:0000256" key="4">
    <source>
        <dbReference type="ARBA" id="ARBA00011738"/>
    </source>
</evidence>
<keyword evidence="7" id="KW-0032">Aminotransferase</keyword>
<comment type="subunit">
    <text evidence="4 13">Homodimer.</text>
</comment>
<protein>
    <recommendedName>
        <fullName evidence="6 13">Tyrosine aminotransferase</fullName>
        <shortName evidence="13">TAT</shortName>
        <ecNumber evidence="5 13">2.6.1.5</ecNumber>
    </recommendedName>
</protein>
<dbReference type="WBParaSite" id="maker-PairedContig_771-snap-gene-0.17-mRNA-1">
    <property type="protein sequence ID" value="maker-PairedContig_771-snap-gene-0.17-mRNA-1"/>
    <property type="gene ID" value="maker-PairedContig_771-snap-gene-0.17"/>
</dbReference>
<dbReference type="GO" id="GO:0006572">
    <property type="term" value="P:L-tyrosine catabolic process"/>
    <property type="evidence" value="ECO:0007669"/>
    <property type="project" value="UniProtKB-KW"/>
</dbReference>
<dbReference type="InterPro" id="IPR005958">
    <property type="entry name" value="TyrNic_aminoTrfase"/>
</dbReference>
<feature type="modified residue" description="N6-(pyridoxal phosphate)lysine" evidence="14">
    <location>
        <position position="282"/>
    </location>
</feature>
<evidence type="ECO:0000256" key="7">
    <source>
        <dbReference type="ARBA" id="ARBA00022576"/>
    </source>
</evidence>
<dbReference type="PROSITE" id="PS00105">
    <property type="entry name" value="AA_TRANSFER_CLASS_1"/>
    <property type="match status" value="1"/>
</dbReference>
<sequence>MVPSCNSLMQAVHITKKMEQNANMMSDRNNESEGKTLISANTWELPVSEMTKNMVNPIRQICDSLLVSSDTKKPLLKLNLGDPTVSGALPVCSTAIQAISEALTSRKYEGYGPAIGILEAREAIARHFTHPEAPVTADSVLLTSGCSHAIEMAIEALANPGDNILVPAPGFPLYSTLIKSLNVESRYYYFDILNDSQLDLAQLKSLIDNRTRAIVVNNPPNPTGIVLSKNQLESILQIAFEKRIPIIADEVYGTMTYNGAEFHPIATLKPKVPILTCDSIAKRFLLPGWRLGWIIIHDRYAALQPIRNGLIALAQKIVGPCVLIQGALPRILHSTNANFFQQVNRTIHRNAIIVFECLRKVPGLQPLAPNGAMYMMVGIDEHIYGRDEIFIRGLLVEENVICLPGCIFHCAGWFRLVLTCSEHDTREACARIAQFCLRRYSHILDQGIVT</sequence>
<dbReference type="GO" id="GO:0006559">
    <property type="term" value="P:L-phenylalanine catabolic process"/>
    <property type="evidence" value="ECO:0007669"/>
    <property type="project" value="UniProtKB-UniRule"/>
</dbReference>
<dbReference type="PANTHER" id="PTHR45744">
    <property type="entry name" value="TYROSINE AMINOTRANSFERASE"/>
    <property type="match status" value="1"/>
</dbReference>
<dbReference type="InterPro" id="IPR005957">
    <property type="entry name" value="Tyrosine_aminoTrfase"/>
</dbReference>
<evidence type="ECO:0000256" key="11">
    <source>
        <dbReference type="ARBA" id="ARBA00023232"/>
    </source>
</evidence>
<dbReference type="GO" id="GO:0004838">
    <property type="term" value="F:L-tyrosine-2-oxoglutarate transaminase activity"/>
    <property type="evidence" value="ECO:0007669"/>
    <property type="project" value="UniProtKB-UniRule"/>
</dbReference>
<comment type="catalytic activity">
    <reaction evidence="12 13">
        <text>L-tyrosine + 2-oxoglutarate = 3-(4-hydroxyphenyl)pyruvate + L-glutamate</text>
        <dbReference type="Rhea" id="RHEA:15093"/>
        <dbReference type="ChEBI" id="CHEBI:16810"/>
        <dbReference type="ChEBI" id="CHEBI:29985"/>
        <dbReference type="ChEBI" id="CHEBI:36242"/>
        <dbReference type="ChEBI" id="CHEBI:58315"/>
        <dbReference type="EC" id="2.6.1.5"/>
    </reaction>
</comment>
<dbReference type="STRING" id="6293.A0A1I8EZV5"/>
<evidence type="ECO:0000259" key="15">
    <source>
        <dbReference type="Pfam" id="PF00155"/>
    </source>
</evidence>
<dbReference type="GO" id="GO:0030170">
    <property type="term" value="F:pyridoxal phosphate binding"/>
    <property type="evidence" value="ECO:0007669"/>
    <property type="project" value="InterPro"/>
</dbReference>
<dbReference type="NCBIfam" id="TIGR01265">
    <property type="entry name" value="tyr_nico_aTase"/>
    <property type="match status" value="1"/>
</dbReference>
<dbReference type="PANTHER" id="PTHR45744:SF2">
    <property type="entry name" value="TYROSINE AMINOTRANSFERASE"/>
    <property type="match status" value="1"/>
</dbReference>
<evidence type="ECO:0000256" key="10">
    <source>
        <dbReference type="ARBA" id="ARBA00022898"/>
    </source>
</evidence>
<dbReference type="InterPro" id="IPR015424">
    <property type="entry name" value="PyrdxlP-dep_Trfase"/>
</dbReference>
<evidence type="ECO:0000313" key="16">
    <source>
        <dbReference type="WBParaSite" id="maker-PairedContig_771-snap-gene-0.17-mRNA-1"/>
    </source>
</evidence>
<evidence type="ECO:0000256" key="3">
    <source>
        <dbReference type="ARBA" id="ARBA00007441"/>
    </source>
</evidence>
<dbReference type="InterPro" id="IPR004838">
    <property type="entry name" value="NHTrfase_class1_PyrdxlP-BS"/>
</dbReference>
<evidence type="ECO:0000256" key="12">
    <source>
        <dbReference type="ARBA" id="ARBA00047798"/>
    </source>
</evidence>
<reference evidence="16" key="1">
    <citation type="submission" date="2016-11" db="UniProtKB">
        <authorList>
            <consortium name="WormBaseParasite"/>
        </authorList>
    </citation>
    <scope>IDENTIFICATION</scope>
    <source>
        <strain evidence="16">pt0022</strain>
    </source>
</reference>
<evidence type="ECO:0000256" key="1">
    <source>
        <dbReference type="ARBA" id="ARBA00001933"/>
    </source>
</evidence>
<accession>A0A1I8EZV5</accession>
<dbReference type="InterPro" id="IPR004839">
    <property type="entry name" value="Aminotransferase_I/II_large"/>
</dbReference>
<keyword evidence="8" id="KW-0808">Transferase</keyword>
<evidence type="ECO:0000256" key="13">
    <source>
        <dbReference type="PIRNR" id="PIRNR000517"/>
    </source>
</evidence>
<evidence type="ECO:0000256" key="8">
    <source>
        <dbReference type="ARBA" id="ARBA00022679"/>
    </source>
</evidence>
<proteinExistence type="inferred from homology"/>
<keyword evidence="10 13" id="KW-0663">Pyridoxal phosphate</keyword>
<dbReference type="PRINTS" id="PR00753">
    <property type="entry name" value="ACCSYNTHASE"/>
</dbReference>
<feature type="domain" description="Aminotransferase class I/classII large" evidence="15">
    <location>
        <begin position="74"/>
        <end position="432"/>
    </location>
</feature>
<evidence type="ECO:0000256" key="5">
    <source>
        <dbReference type="ARBA" id="ARBA00012749"/>
    </source>
</evidence>
<evidence type="ECO:0000256" key="6">
    <source>
        <dbReference type="ARBA" id="ARBA00015959"/>
    </source>
</evidence>
<dbReference type="PIRSF" id="PIRSF000517">
    <property type="entry name" value="Tyr_transaminase"/>
    <property type="match status" value="1"/>
</dbReference>
<dbReference type="UniPathway" id="UPA00139">
    <property type="reaction ID" value="UER00338"/>
</dbReference>
<dbReference type="InterPro" id="IPR015422">
    <property type="entry name" value="PyrdxlP-dep_Trfase_small"/>
</dbReference>
<keyword evidence="9" id="KW-0828">Tyrosine catabolism</keyword>
<dbReference type="Gene3D" id="3.40.640.10">
    <property type="entry name" value="Type I PLP-dependent aspartate aminotransferase-like (Major domain)"/>
    <property type="match status" value="1"/>
</dbReference>
<evidence type="ECO:0000256" key="2">
    <source>
        <dbReference type="ARBA" id="ARBA00005203"/>
    </source>
</evidence>
<comment type="cofactor">
    <cofactor evidence="1 13 14">
        <name>pyridoxal 5'-phosphate</name>
        <dbReference type="ChEBI" id="CHEBI:597326"/>
    </cofactor>
</comment>
<comment type="pathway">
    <text evidence="2 13">Amino-acid degradation; L-phenylalanine degradation; acetoacetate and fumarate from L-phenylalanine: step 2/6.</text>
</comment>
<comment type="function">
    <text evidence="13">Transaminase involved in tyrosine breakdown. Converts tyrosine to p-hydroxyphenylpyruvate.</text>
</comment>
<dbReference type="AlphaFoldDB" id="A0A1I8EZV5"/>
<name>A0A1I8EZV5_WUCBA</name>
<dbReference type="EC" id="2.6.1.5" evidence="5 13"/>
<evidence type="ECO:0000256" key="9">
    <source>
        <dbReference type="ARBA" id="ARBA00022878"/>
    </source>
</evidence>
<dbReference type="InterPro" id="IPR015421">
    <property type="entry name" value="PyrdxlP-dep_Trfase_major"/>
</dbReference>
<dbReference type="CDD" id="cd00609">
    <property type="entry name" value="AAT_like"/>
    <property type="match status" value="1"/>
</dbReference>
<dbReference type="NCBIfam" id="TIGR01264">
    <property type="entry name" value="tyr_amTase_E"/>
    <property type="match status" value="1"/>
</dbReference>